<dbReference type="RefSeq" id="WP_065841069.1">
    <property type="nucleotide sequence ID" value="NZ_LFLK01000005.1"/>
</dbReference>
<dbReference type="AlphaFoldDB" id="A0AAX0HAR6"/>
<comment type="caution">
    <text evidence="4">The sequence shown here is derived from an EMBL/GenBank/DDBJ whole genome shotgun (WGS) entry which is preliminary data.</text>
</comment>
<dbReference type="InterPro" id="IPR036737">
    <property type="entry name" value="OmpA-like_sf"/>
</dbReference>
<dbReference type="Proteomes" id="UP000093100">
    <property type="component" value="Unassembled WGS sequence"/>
</dbReference>
<keyword evidence="2" id="KW-1133">Transmembrane helix</keyword>
<name>A0AAX0HAR6_CAMFE</name>
<accession>A0AAX0HAR6</accession>
<proteinExistence type="predicted"/>
<dbReference type="Pfam" id="PF00691">
    <property type="entry name" value="OmpA"/>
    <property type="match status" value="1"/>
</dbReference>
<keyword evidence="1 2" id="KW-0472">Membrane</keyword>
<evidence type="ECO:0000256" key="1">
    <source>
        <dbReference type="PROSITE-ProRule" id="PRU00473"/>
    </source>
</evidence>
<sequence>MRDDIFIKNRKNDDDYWIALSDIMTALMLIFLLMSVIYMIKVEDSVKIPKIFKEVSQGLSQKLNNEFQKDLKAWGAVIDKDLTIRFAQPDVLFKTGSSDLSVKFTDILNDFFPRYLKIIMSDEFKDNIEEIRIEGHTSSIWTGEDKQKAYFKNMKLSSDRSRSVLEYLLINANNIEKDFLRKHFRAIGFSSSMPLDTNGNQVAKSGLEEDFLTSQRVEFRVRTNIENRVSRIIEQNGR</sequence>
<organism evidence="4 5">
    <name type="scientific">Campylobacter fetus subsp. testudinum</name>
    <dbReference type="NCBI Taxonomy" id="1507806"/>
    <lineage>
        <taxon>Bacteria</taxon>
        <taxon>Pseudomonadati</taxon>
        <taxon>Campylobacterota</taxon>
        <taxon>Epsilonproteobacteria</taxon>
        <taxon>Campylobacterales</taxon>
        <taxon>Campylobacteraceae</taxon>
        <taxon>Campylobacter</taxon>
    </lineage>
</organism>
<protein>
    <recommendedName>
        <fullName evidence="3">OmpA-like domain-containing protein</fullName>
    </recommendedName>
</protein>
<reference evidence="4 5" key="1">
    <citation type="journal article" date="2016" name="Genome Biol. Evol.">
        <title>Comparative Genomics of Campylobacter fetus from Reptiles and Mammals Reveals Divergent Evolution in Host-Associated Lineages.</title>
        <authorList>
            <person name="Gilbert M.J."/>
            <person name="Miller W.G."/>
            <person name="Yee E."/>
            <person name="Zomer A.L."/>
            <person name="van der Graaf-van Bloois L."/>
            <person name="Fitzgerald C."/>
            <person name="Forbes K.J."/>
            <person name="Meric G."/>
            <person name="Sheppard S.K."/>
            <person name="Wagenaar J.A."/>
            <person name="Duim B."/>
        </authorList>
    </citation>
    <scope>NUCLEOTIDE SEQUENCE [LARGE SCALE GENOMIC DNA]</scope>
    <source>
        <strain evidence="4 5">12S02225-3</strain>
    </source>
</reference>
<evidence type="ECO:0000256" key="2">
    <source>
        <dbReference type="SAM" id="Phobius"/>
    </source>
</evidence>
<dbReference type="PANTHER" id="PTHR30329">
    <property type="entry name" value="STATOR ELEMENT OF FLAGELLAR MOTOR COMPLEX"/>
    <property type="match status" value="1"/>
</dbReference>
<keyword evidence="2" id="KW-0812">Transmembrane</keyword>
<gene>
    <name evidence="4" type="ORF">CFT12S02225_06315</name>
</gene>
<dbReference type="GO" id="GO:0016020">
    <property type="term" value="C:membrane"/>
    <property type="evidence" value="ECO:0007669"/>
    <property type="project" value="UniProtKB-UniRule"/>
</dbReference>
<feature type="transmembrane region" description="Helical" evidence="2">
    <location>
        <begin position="16"/>
        <end position="40"/>
    </location>
</feature>
<dbReference type="InterPro" id="IPR050330">
    <property type="entry name" value="Bact_OuterMem_StrucFunc"/>
</dbReference>
<dbReference type="Gene3D" id="3.30.1330.60">
    <property type="entry name" value="OmpA-like domain"/>
    <property type="match status" value="1"/>
</dbReference>
<dbReference type="EMBL" id="LFLK01000005">
    <property type="protein sequence ID" value="OCR90640.1"/>
    <property type="molecule type" value="Genomic_DNA"/>
</dbReference>
<evidence type="ECO:0000313" key="5">
    <source>
        <dbReference type="Proteomes" id="UP000093100"/>
    </source>
</evidence>
<evidence type="ECO:0000259" key="3">
    <source>
        <dbReference type="PROSITE" id="PS51123"/>
    </source>
</evidence>
<dbReference type="PROSITE" id="PS51123">
    <property type="entry name" value="OMPA_2"/>
    <property type="match status" value="1"/>
</dbReference>
<dbReference type="SUPFAM" id="SSF103088">
    <property type="entry name" value="OmpA-like"/>
    <property type="match status" value="1"/>
</dbReference>
<feature type="domain" description="OmpA-like" evidence="3">
    <location>
        <begin position="80"/>
        <end position="225"/>
    </location>
</feature>
<dbReference type="InterPro" id="IPR006665">
    <property type="entry name" value="OmpA-like"/>
</dbReference>
<evidence type="ECO:0000313" key="4">
    <source>
        <dbReference type="EMBL" id="OCR90640.1"/>
    </source>
</evidence>
<dbReference type="PANTHER" id="PTHR30329:SF21">
    <property type="entry name" value="LIPOPROTEIN YIAD-RELATED"/>
    <property type="match status" value="1"/>
</dbReference>